<evidence type="ECO:0000256" key="19">
    <source>
        <dbReference type="ARBA" id="ARBA00023136"/>
    </source>
</evidence>
<evidence type="ECO:0000256" key="6">
    <source>
        <dbReference type="ARBA" id="ARBA00022475"/>
    </source>
</evidence>
<keyword evidence="6" id="KW-1003">Cell membrane</keyword>
<evidence type="ECO:0000256" key="8">
    <source>
        <dbReference type="ARBA" id="ARBA00022553"/>
    </source>
</evidence>
<evidence type="ECO:0000256" key="3">
    <source>
        <dbReference type="ARBA" id="ARBA00004162"/>
    </source>
</evidence>
<name>J3N1U8_ORYBR</name>
<evidence type="ECO:0000256" key="28">
    <source>
        <dbReference type="SAM" id="Phobius"/>
    </source>
</evidence>
<evidence type="ECO:0000256" key="20">
    <source>
        <dbReference type="ARBA" id="ARBA00023170"/>
    </source>
</evidence>
<dbReference type="OMA" id="EACESKF"/>
<dbReference type="Gene3D" id="3.80.10.10">
    <property type="entry name" value="Ribonuclease Inhibitor"/>
    <property type="match status" value="2"/>
</dbReference>
<keyword evidence="11 28" id="KW-0812">Transmembrane</keyword>
<organism evidence="30">
    <name type="scientific">Oryza brachyantha</name>
    <name type="common">malo sina</name>
    <dbReference type="NCBI Taxonomy" id="4533"/>
    <lineage>
        <taxon>Eukaryota</taxon>
        <taxon>Viridiplantae</taxon>
        <taxon>Streptophyta</taxon>
        <taxon>Embryophyta</taxon>
        <taxon>Tracheophyta</taxon>
        <taxon>Spermatophyta</taxon>
        <taxon>Magnoliopsida</taxon>
        <taxon>Liliopsida</taxon>
        <taxon>Poales</taxon>
        <taxon>Poaceae</taxon>
        <taxon>BOP clade</taxon>
        <taxon>Oryzoideae</taxon>
        <taxon>Oryzeae</taxon>
        <taxon>Oryzinae</taxon>
        <taxon>Oryza</taxon>
    </lineage>
</organism>
<dbReference type="Pfam" id="PF07714">
    <property type="entry name" value="PK_Tyr_Ser-Thr"/>
    <property type="match status" value="1"/>
</dbReference>
<feature type="binding site" evidence="27">
    <location>
        <position position="559"/>
    </location>
    <ligand>
        <name>ATP</name>
        <dbReference type="ChEBI" id="CHEBI:30616"/>
    </ligand>
</feature>
<keyword evidence="13" id="KW-0677">Repeat</keyword>
<keyword evidence="8" id="KW-0597">Phosphoprotein</keyword>
<keyword evidence="7" id="KW-0723">Serine/threonine-protein kinase</keyword>
<comment type="function">
    <text evidence="24">Receptor kinase that detects X.oryzae pv. oryzae protein Ax21 to promote innate immunity. Following X.oryzae pv. oryzae protein Ax21 detection, undergoes cleavage, releasing the processed protein kinase Xa21 chain.</text>
</comment>
<dbReference type="PROSITE" id="PS00107">
    <property type="entry name" value="PROTEIN_KINASE_ATP"/>
    <property type="match status" value="1"/>
</dbReference>
<dbReference type="PROSITE" id="PS00108">
    <property type="entry name" value="PROTEIN_KINASE_ST"/>
    <property type="match status" value="1"/>
</dbReference>
<dbReference type="Gramene" id="OB10G14960.1">
    <property type="protein sequence ID" value="OB10G14960.1"/>
    <property type="gene ID" value="OB10G14960"/>
</dbReference>
<dbReference type="InterPro" id="IPR001611">
    <property type="entry name" value="Leu-rich_rpt"/>
</dbReference>
<dbReference type="GO" id="GO:0005524">
    <property type="term" value="F:ATP binding"/>
    <property type="evidence" value="ECO:0007669"/>
    <property type="project" value="UniProtKB-UniRule"/>
</dbReference>
<reference evidence="30" key="1">
    <citation type="journal article" date="2013" name="Nat. Commun.">
        <title>Whole-genome sequencing of Oryza brachyantha reveals mechanisms underlying Oryza genome evolution.</title>
        <authorList>
            <person name="Chen J."/>
            <person name="Huang Q."/>
            <person name="Gao D."/>
            <person name="Wang J."/>
            <person name="Lang Y."/>
            <person name="Liu T."/>
            <person name="Li B."/>
            <person name="Bai Z."/>
            <person name="Luis Goicoechea J."/>
            <person name="Liang C."/>
            <person name="Chen C."/>
            <person name="Zhang W."/>
            <person name="Sun S."/>
            <person name="Liao Y."/>
            <person name="Zhang X."/>
            <person name="Yang L."/>
            <person name="Song C."/>
            <person name="Wang M."/>
            <person name="Shi J."/>
            <person name="Liu G."/>
            <person name="Liu J."/>
            <person name="Zhou H."/>
            <person name="Zhou W."/>
            <person name="Yu Q."/>
            <person name="An N."/>
            <person name="Chen Y."/>
            <person name="Cai Q."/>
            <person name="Wang B."/>
            <person name="Liu B."/>
            <person name="Min J."/>
            <person name="Huang Y."/>
            <person name="Wu H."/>
            <person name="Li Z."/>
            <person name="Zhang Y."/>
            <person name="Yin Y."/>
            <person name="Song W."/>
            <person name="Jiang J."/>
            <person name="Jackson S.A."/>
            <person name="Wing R.A."/>
            <person name="Wang J."/>
            <person name="Chen M."/>
        </authorList>
    </citation>
    <scope>NUCLEOTIDE SEQUENCE [LARGE SCALE GENOMIC DNA]</scope>
    <source>
        <strain evidence="30">cv. IRGC 101232</strain>
    </source>
</reference>
<evidence type="ECO:0000256" key="13">
    <source>
        <dbReference type="ARBA" id="ARBA00022737"/>
    </source>
</evidence>
<comment type="subcellular location">
    <subcellularLocation>
        <location evidence="3">Cell membrane</location>
        <topology evidence="3">Single-pass membrane protein</topology>
    </subcellularLocation>
    <subcellularLocation>
        <location evidence="4">Endoplasmic reticulum membrane</location>
        <topology evidence="4">Single-pass membrane protein</topology>
    </subcellularLocation>
</comment>
<dbReference type="FunFam" id="3.30.200.20:FF:000432">
    <property type="entry name" value="LRR receptor-like serine/threonine-protein kinase EFR"/>
    <property type="match status" value="1"/>
</dbReference>
<dbReference type="PROSITE" id="PS50011">
    <property type="entry name" value="PROTEIN_KINASE_DOM"/>
    <property type="match status" value="1"/>
</dbReference>
<evidence type="ECO:0000256" key="14">
    <source>
        <dbReference type="ARBA" id="ARBA00022741"/>
    </source>
</evidence>
<keyword evidence="12" id="KW-0732">Signal</keyword>
<dbReference type="AlphaFoldDB" id="J3N1U8"/>
<dbReference type="InterPro" id="IPR000719">
    <property type="entry name" value="Prot_kinase_dom"/>
</dbReference>
<keyword evidence="10" id="KW-0808">Transferase</keyword>
<accession>J3N1U8</accession>
<evidence type="ECO:0000259" key="29">
    <source>
        <dbReference type="PROSITE" id="PS50011"/>
    </source>
</evidence>
<dbReference type="GO" id="GO:0005886">
    <property type="term" value="C:plasma membrane"/>
    <property type="evidence" value="ECO:0007669"/>
    <property type="project" value="UniProtKB-SubCell"/>
</dbReference>
<keyword evidence="9" id="KW-0433">Leucine-rich repeat</keyword>
<evidence type="ECO:0000256" key="12">
    <source>
        <dbReference type="ARBA" id="ARBA00022729"/>
    </source>
</evidence>
<keyword evidence="15" id="KW-0418">Kinase</keyword>
<evidence type="ECO:0000256" key="2">
    <source>
        <dbReference type="ARBA" id="ARBA00001946"/>
    </source>
</evidence>
<comment type="catalytic activity">
    <reaction evidence="23">
        <text>L-seryl-[protein] + ATP = O-phospho-L-seryl-[protein] + ADP + H(+)</text>
        <dbReference type="Rhea" id="RHEA:17989"/>
        <dbReference type="Rhea" id="RHEA-COMP:9863"/>
        <dbReference type="Rhea" id="RHEA-COMP:11604"/>
        <dbReference type="ChEBI" id="CHEBI:15378"/>
        <dbReference type="ChEBI" id="CHEBI:29999"/>
        <dbReference type="ChEBI" id="CHEBI:30616"/>
        <dbReference type="ChEBI" id="CHEBI:83421"/>
        <dbReference type="ChEBI" id="CHEBI:456216"/>
        <dbReference type="EC" id="2.7.11.1"/>
    </reaction>
</comment>
<evidence type="ECO:0000256" key="1">
    <source>
        <dbReference type="ARBA" id="ARBA00001936"/>
    </source>
</evidence>
<evidence type="ECO:0000256" key="17">
    <source>
        <dbReference type="ARBA" id="ARBA00022840"/>
    </source>
</evidence>
<evidence type="ECO:0000256" key="7">
    <source>
        <dbReference type="ARBA" id="ARBA00022527"/>
    </source>
</evidence>
<evidence type="ECO:0000256" key="23">
    <source>
        <dbReference type="ARBA" id="ARBA00048679"/>
    </source>
</evidence>
<dbReference type="InterPro" id="IPR011009">
    <property type="entry name" value="Kinase-like_dom_sf"/>
</dbReference>
<dbReference type="InterPro" id="IPR001245">
    <property type="entry name" value="Ser-Thr/Tyr_kinase_cat_dom"/>
</dbReference>
<dbReference type="Gene3D" id="3.30.200.20">
    <property type="entry name" value="Phosphorylase Kinase, domain 1"/>
    <property type="match status" value="1"/>
</dbReference>
<comment type="catalytic activity">
    <reaction evidence="22">
        <text>L-threonyl-[protein] + ATP = O-phospho-L-threonyl-[protein] + ADP + H(+)</text>
        <dbReference type="Rhea" id="RHEA:46608"/>
        <dbReference type="Rhea" id="RHEA-COMP:11060"/>
        <dbReference type="Rhea" id="RHEA-COMP:11605"/>
        <dbReference type="ChEBI" id="CHEBI:15378"/>
        <dbReference type="ChEBI" id="CHEBI:30013"/>
        <dbReference type="ChEBI" id="CHEBI:30616"/>
        <dbReference type="ChEBI" id="CHEBI:61977"/>
        <dbReference type="ChEBI" id="CHEBI:456216"/>
        <dbReference type="EC" id="2.7.11.1"/>
    </reaction>
</comment>
<evidence type="ECO:0000256" key="16">
    <source>
        <dbReference type="ARBA" id="ARBA00022824"/>
    </source>
</evidence>
<dbReference type="EnsemblPlants" id="OB10G14960.1">
    <property type="protein sequence ID" value="OB10G14960.1"/>
    <property type="gene ID" value="OB10G14960"/>
</dbReference>
<keyword evidence="21" id="KW-0325">Glycoprotein</keyword>
<feature type="domain" description="Protein kinase" evidence="29">
    <location>
        <begin position="528"/>
        <end position="833"/>
    </location>
</feature>
<sequence length="840" mass="91831">MGTNSMEGQIPPWIGNFTALEVLNFETNSFSGNIPQSLDKLTSLVSLSMQRNKLEGAIPPSLFNISSVEKFNLGSNQLTGSLPHDIGSTLPNLKQFGVFYNQFKGPIPPSFSNISQLEKLILHGNKFQGQIPPDIGIRGYLTVFEVGNNELQATEPRDWDFMTSLANCSNLQQLNFQLNNLSGILPYSVANLSGELEWILMGGNKITGTIPSGFGRFQKLTVLELADNLFTGTIPSDIGKLSNLHRLLLFQNTFEGAIPSSLANLTQLNELLLFSNNLGGNIPPNLANIHMLDSIDLSCNQLSGQIPREILSISSLTKLLNLSNNLLCGPIPTIGNLVSLGVVDLSSNRLSGKIPASLGSCNALQFLYMQGNLLEGNIPIELSALRGLQVMDISSNNLSGPVPEFLKNFRDLKQLNLSFNNLSGAVPDGGIFCNKTSVSLQNNSMLCGGPLCLQLPACATLAPHGHSTLILIFCIIGVLVLFLCITACYYINKGCKKPSESDQGSTMFHTNNYQKISYAELREATNSFSPENLIGHGRFGRVYKGTLHYGEDLLTVAVKVLNLQQYAANRTFLAECHALRRIKHRKLVKVVSVCDSLTHSGHEFKAILLEFISNGTLDEWLHLSRSNSTMLDGTLNLVQRLNIAVDVAEALEYLHHHIDPPIVHCDIKPSNILLDDDMNAYVSDFGLAKIGNIKPCEDHLGETSSIGIKGTIGYLAPENGMGTRVSVQGDVYSYGILLLEILTGRRPTDALFDGATCLPKYVEIAYPDKLLEIVDAAMLRHIDTISLSTQDMMDLFIAPVARIGLACCRESASQRMRMDEVVKELSAMKKAWVAHLPTDQ</sequence>
<keyword evidence="16" id="KW-0256">Endoplasmic reticulum</keyword>
<proteinExistence type="predicted"/>
<evidence type="ECO:0000256" key="18">
    <source>
        <dbReference type="ARBA" id="ARBA00022989"/>
    </source>
</evidence>
<keyword evidence="17 27" id="KW-0067">ATP-binding</keyword>
<dbReference type="EC" id="2.7.11.1" evidence="5"/>
<dbReference type="InterPro" id="IPR032675">
    <property type="entry name" value="LRR_dom_sf"/>
</dbReference>
<evidence type="ECO:0000313" key="30">
    <source>
        <dbReference type="EnsemblPlants" id="OB10G14960.1"/>
    </source>
</evidence>
<protein>
    <recommendedName>
        <fullName evidence="26">Receptor kinase-like protein Xa21</fullName>
        <ecNumber evidence="5">2.7.11.1</ecNumber>
    </recommendedName>
</protein>
<evidence type="ECO:0000256" key="21">
    <source>
        <dbReference type="ARBA" id="ARBA00023180"/>
    </source>
</evidence>
<evidence type="ECO:0000313" key="31">
    <source>
        <dbReference type="Proteomes" id="UP000006038"/>
    </source>
</evidence>
<evidence type="ECO:0000256" key="5">
    <source>
        <dbReference type="ARBA" id="ARBA00012513"/>
    </source>
</evidence>
<evidence type="ECO:0000256" key="10">
    <source>
        <dbReference type="ARBA" id="ARBA00022679"/>
    </source>
</evidence>
<dbReference type="SUPFAM" id="SSF56112">
    <property type="entry name" value="Protein kinase-like (PK-like)"/>
    <property type="match status" value="1"/>
</dbReference>
<comment type="cofactor">
    <cofactor evidence="2">
        <name>Mg(2+)</name>
        <dbReference type="ChEBI" id="CHEBI:18420"/>
    </cofactor>
</comment>
<reference evidence="30" key="2">
    <citation type="submission" date="2013-04" db="UniProtKB">
        <authorList>
            <consortium name="EnsemblPlants"/>
        </authorList>
    </citation>
    <scope>IDENTIFICATION</scope>
</reference>
<dbReference type="FunFam" id="3.80.10.10:FF:000317">
    <property type="entry name" value="Inactive leucine-rich repeat receptor-like protein kinase"/>
    <property type="match status" value="1"/>
</dbReference>
<dbReference type="SMART" id="SM00220">
    <property type="entry name" value="S_TKc"/>
    <property type="match status" value="1"/>
</dbReference>
<dbReference type="InterPro" id="IPR051809">
    <property type="entry name" value="Plant_receptor-like_S/T_kinase"/>
</dbReference>
<keyword evidence="18 28" id="KW-1133">Transmembrane helix</keyword>
<keyword evidence="19 28" id="KW-0472">Membrane</keyword>
<dbReference type="PANTHER" id="PTHR27008">
    <property type="entry name" value="OS04G0122200 PROTEIN"/>
    <property type="match status" value="1"/>
</dbReference>
<evidence type="ECO:0000256" key="27">
    <source>
        <dbReference type="PROSITE-ProRule" id="PRU10141"/>
    </source>
</evidence>
<dbReference type="InterPro" id="IPR008271">
    <property type="entry name" value="Ser/Thr_kinase_AS"/>
</dbReference>
<dbReference type="FunFam" id="1.10.510.10:FF:000358">
    <property type="entry name" value="Putative leucine-rich repeat receptor-like serine/threonine-protein kinase"/>
    <property type="match status" value="1"/>
</dbReference>
<keyword evidence="20" id="KW-0675">Receptor</keyword>
<keyword evidence="31" id="KW-1185">Reference proteome</keyword>
<dbReference type="Proteomes" id="UP000006038">
    <property type="component" value="Chromosome 10"/>
</dbReference>
<evidence type="ECO:0000256" key="25">
    <source>
        <dbReference type="ARBA" id="ARBA00056628"/>
    </source>
</evidence>
<evidence type="ECO:0000256" key="26">
    <source>
        <dbReference type="ARBA" id="ARBA00072040"/>
    </source>
</evidence>
<dbReference type="Pfam" id="PF00560">
    <property type="entry name" value="LRR_1"/>
    <property type="match status" value="5"/>
</dbReference>
<evidence type="ECO:0000256" key="15">
    <source>
        <dbReference type="ARBA" id="ARBA00022777"/>
    </source>
</evidence>
<evidence type="ECO:0000256" key="24">
    <source>
        <dbReference type="ARBA" id="ARBA00054320"/>
    </source>
</evidence>
<comment type="cofactor">
    <cofactor evidence="1">
        <name>Mn(2+)</name>
        <dbReference type="ChEBI" id="CHEBI:29035"/>
    </cofactor>
</comment>
<dbReference type="GO" id="GO:0004674">
    <property type="term" value="F:protein serine/threonine kinase activity"/>
    <property type="evidence" value="ECO:0007669"/>
    <property type="project" value="UniProtKB-KW"/>
</dbReference>
<feature type="transmembrane region" description="Helical" evidence="28">
    <location>
        <begin position="469"/>
        <end position="491"/>
    </location>
</feature>
<dbReference type="GO" id="GO:0005789">
    <property type="term" value="C:endoplasmic reticulum membrane"/>
    <property type="evidence" value="ECO:0007669"/>
    <property type="project" value="UniProtKB-SubCell"/>
</dbReference>
<dbReference type="SUPFAM" id="SSF52058">
    <property type="entry name" value="L domain-like"/>
    <property type="match status" value="2"/>
</dbReference>
<dbReference type="PANTHER" id="PTHR27008:SF456">
    <property type="entry name" value="OS10G0336300 PROTEIN"/>
    <property type="match status" value="1"/>
</dbReference>
<evidence type="ECO:0000256" key="4">
    <source>
        <dbReference type="ARBA" id="ARBA00004389"/>
    </source>
</evidence>
<evidence type="ECO:0000256" key="22">
    <source>
        <dbReference type="ARBA" id="ARBA00047899"/>
    </source>
</evidence>
<dbReference type="HOGENOM" id="CLU_000288_22_0_1"/>
<comment type="function">
    <text evidence="25">The processed protein kinase Xa21 chain released by protein cleavage after X.oryzae pv. oryzae protein Ax21 detection translocates into the nucleus where it can bind and regulate WRKY62, a transcription factor. Confers resistance to the bacterial pathogen X.oryzae pv. oryzae (Xoo).</text>
</comment>
<dbReference type="Gene3D" id="1.10.510.10">
    <property type="entry name" value="Transferase(Phosphotransferase) domain 1"/>
    <property type="match status" value="1"/>
</dbReference>
<dbReference type="eggNOG" id="ENOG502QPYS">
    <property type="taxonomic scope" value="Eukaryota"/>
</dbReference>
<evidence type="ECO:0000256" key="9">
    <source>
        <dbReference type="ARBA" id="ARBA00022614"/>
    </source>
</evidence>
<evidence type="ECO:0000256" key="11">
    <source>
        <dbReference type="ARBA" id="ARBA00022692"/>
    </source>
</evidence>
<dbReference type="FunFam" id="3.80.10.10:FF:000095">
    <property type="entry name" value="LRR receptor-like serine/threonine-protein kinase GSO1"/>
    <property type="match status" value="1"/>
</dbReference>
<dbReference type="InterPro" id="IPR017441">
    <property type="entry name" value="Protein_kinase_ATP_BS"/>
</dbReference>
<keyword evidence="14 27" id="KW-0547">Nucleotide-binding</keyword>